<protein>
    <submittedName>
        <fullName evidence="2">Uncharacterized protein</fullName>
    </submittedName>
</protein>
<feature type="transmembrane region" description="Helical" evidence="1">
    <location>
        <begin position="20"/>
        <end position="37"/>
    </location>
</feature>
<sequence>MREKGPEGSSTIVPTPPLLLAVHNIVYLFCCSIPSCLSHRFLRCWLILETTSF</sequence>
<keyword evidence="1" id="KW-1133">Transmembrane helix</keyword>
<evidence type="ECO:0000313" key="2">
    <source>
        <dbReference type="EMBL" id="JAH46605.1"/>
    </source>
</evidence>
<name>A0A0E9T0Y4_ANGAN</name>
<proteinExistence type="predicted"/>
<reference evidence="2" key="1">
    <citation type="submission" date="2014-11" db="EMBL/GenBank/DDBJ databases">
        <authorList>
            <person name="Amaro Gonzalez C."/>
        </authorList>
    </citation>
    <scope>NUCLEOTIDE SEQUENCE</scope>
</reference>
<dbReference type="AlphaFoldDB" id="A0A0E9T0Y4"/>
<keyword evidence="1" id="KW-0812">Transmembrane</keyword>
<organism evidence="2">
    <name type="scientific">Anguilla anguilla</name>
    <name type="common">European freshwater eel</name>
    <name type="synonym">Muraena anguilla</name>
    <dbReference type="NCBI Taxonomy" id="7936"/>
    <lineage>
        <taxon>Eukaryota</taxon>
        <taxon>Metazoa</taxon>
        <taxon>Chordata</taxon>
        <taxon>Craniata</taxon>
        <taxon>Vertebrata</taxon>
        <taxon>Euteleostomi</taxon>
        <taxon>Actinopterygii</taxon>
        <taxon>Neopterygii</taxon>
        <taxon>Teleostei</taxon>
        <taxon>Anguilliformes</taxon>
        <taxon>Anguillidae</taxon>
        <taxon>Anguilla</taxon>
    </lineage>
</organism>
<accession>A0A0E9T0Y4</accession>
<evidence type="ECO:0000256" key="1">
    <source>
        <dbReference type="SAM" id="Phobius"/>
    </source>
</evidence>
<keyword evidence="1" id="KW-0472">Membrane</keyword>
<reference evidence="2" key="2">
    <citation type="journal article" date="2015" name="Fish Shellfish Immunol.">
        <title>Early steps in the European eel (Anguilla anguilla)-Vibrio vulnificus interaction in the gills: Role of the RtxA13 toxin.</title>
        <authorList>
            <person name="Callol A."/>
            <person name="Pajuelo D."/>
            <person name="Ebbesson L."/>
            <person name="Teles M."/>
            <person name="MacKenzie S."/>
            <person name="Amaro C."/>
        </authorList>
    </citation>
    <scope>NUCLEOTIDE SEQUENCE</scope>
</reference>
<dbReference type="EMBL" id="GBXM01061972">
    <property type="protein sequence ID" value="JAH46605.1"/>
    <property type="molecule type" value="Transcribed_RNA"/>
</dbReference>